<proteinExistence type="predicted"/>
<dbReference type="EMBL" id="WCSY01000015">
    <property type="protein sequence ID" value="KAB4310435.1"/>
    <property type="molecule type" value="Genomic_DNA"/>
</dbReference>
<organism evidence="2 3">
    <name type="scientific">Bacteroides thetaiotaomicron</name>
    <dbReference type="NCBI Taxonomy" id="818"/>
    <lineage>
        <taxon>Bacteria</taxon>
        <taxon>Pseudomonadati</taxon>
        <taxon>Bacteroidota</taxon>
        <taxon>Bacteroidia</taxon>
        <taxon>Bacteroidales</taxon>
        <taxon>Bacteroidaceae</taxon>
        <taxon>Bacteroides</taxon>
    </lineage>
</organism>
<evidence type="ECO:0000313" key="2">
    <source>
        <dbReference type="EMBL" id="KAB4486997.1"/>
    </source>
</evidence>
<reference evidence="3 4" key="1">
    <citation type="journal article" date="2019" name="Nat. Med.">
        <title>A library of human gut bacterial isolates paired with longitudinal multiomics data enables mechanistic microbiome research.</title>
        <authorList>
            <person name="Poyet M."/>
            <person name="Groussin M."/>
            <person name="Gibbons S.M."/>
            <person name="Avila-Pacheco J."/>
            <person name="Jiang X."/>
            <person name="Kearney S.M."/>
            <person name="Perrotta A.R."/>
            <person name="Berdy B."/>
            <person name="Zhao S."/>
            <person name="Lieberman T.D."/>
            <person name="Swanson P.K."/>
            <person name="Smith M."/>
            <person name="Roesemann S."/>
            <person name="Alexander J.E."/>
            <person name="Rich S.A."/>
            <person name="Livny J."/>
            <person name="Vlamakis H."/>
            <person name="Clish C."/>
            <person name="Bullock K."/>
            <person name="Deik A."/>
            <person name="Scott J."/>
            <person name="Pierce K.A."/>
            <person name="Xavier R.J."/>
            <person name="Alm E.J."/>
        </authorList>
    </citation>
    <scope>NUCLEOTIDE SEQUENCE [LARGE SCALE GENOMIC DNA]</scope>
    <source>
        <strain evidence="2 3">BIOML-A162</strain>
        <strain evidence="1 4">BIOML-A188</strain>
    </source>
</reference>
<protein>
    <recommendedName>
        <fullName evidence="5">GNAT family N-acetyltransferase</fullName>
    </recommendedName>
</protein>
<comment type="caution">
    <text evidence="2">The sequence shown here is derived from an EMBL/GenBank/DDBJ whole genome shotgun (WGS) entry which is preliminary data.</text>
</comment>
<dbReference type="Proteomes" id="UP000440614">
    <property type="component" value="Unassembled WGS sequence"/>
</dbReference>
<dbReference type="AlphaFoldDB" id="A0A412GMM0"/>
<evidence type="ECO:0008006" key="5">
    <source>
        <dbReference type="Google" id="ProtNLM"/>
    </source>
</evidence>
<evidence type="ECO:0000313" key="1">
    <source>
        <dbReference type="EMBL" id="KAB4310435.1"/>
    </source>
</evidence>
<accession>A0A412GMM0</accession>
<evidence type="ECO:0000313" key="3">
    <source>
        <dbReference type="Proteomes" id="UP000436858"/>
    </source>
</evidence>
<gene>
    <name evidence="2" type="ORF">GAN91_03035</name>
    <name evidence="1" type="ORF">GAO51_16465</name>
</gene>
<name>A0A412GMM0_BACT4</name>
<dbReference type="RefSeq" id="WP_070750357.1">
    <property type="nucleotide sequence ID" value="NZ_CAXSTA010000002.1"/>
</dbReference>
<dbReference type="Proteomes" id="UP000436858">
    <property type="component" value="Unassembled WGS sequence"/>
</dbReference>
<evidence type="ECO:0000313" key="4">
    <source>
        <dbReference type="Proteomes" id="UP000440614"/>
    </source>
</evidence>
<dbReference type="EMBL" id="WCRY01000002">
    <property type="protein sequence ID" value="KAB4486997.1"/>
    <property type="molecule type" value="Genomic_DNA"/>
</dbReference>
<sequence>MTFQDLSNNYSIKWSTSVNDITLSDWEDIFGKSIIKSQRFFISIEKSDFQQITIYYLQIFEHGTVVAIVPCFSYEIDILNLTTSPMVKAVVKKIRKVYIDFFKIRAFVTGTYASSCEHFIEYKTTLSAEKRQIVFDLVRKQLKNKCRQTKSKFVFIKDIRGRNIDSIKKILGHDFYFFSSFPTNVIPVLSSHKYPEMLKSKYRKRFQDSQKAFNENFMWEISTDFANQTLLFTELYNNVLNKAENKFEFLNVTFFENLNMLFSSKSFLLIAKDKLGEVRLMTLILEDAKSLIPLYMGIKYKTDDTRVLYITALGRMVEEAEIRHKDYVDLGQTSYYPKVLSGAFVEDIYYGFWSNHYLLKWLIKNVFPRIFIRQHIPGNVYLEPYKQVVYDVLESKGFVLLNK</sequence>